<evidence type="ECO:0008006" key="3">
    <source>
        <dbReference type="Google" id="ProtNLM"/>
    </source>
</evidence>
<proteinExistence type="predicted"/>
<protein>
    <recommendedName>
        <fullName evidence="3">Roadblock/LAMTOR2 domain-containing protein</fullName>
    </recommendedName>
</protein>
<dbReference type="Proteomes" id="UP000000758">
    <property type="component" value="Chromosome"/>
</dbReference>
<dbReference type="AlphaFoldDB" id="A0RUS8"/>
<keyword evidence="2" id="KW-1185">Reference proteome</keyword>
<sequence length="130" mass="14472">MAYEKLLKTIMDSDTNIRHCLVADTEGNIVETNHREGITNFLSPEETAASLKRAASAWKGRKQLAPKIGRGMYAVAAFEKITRLTFPLGDDHLIFVSLGSEQTRVDLHAGGQRQIVEHVLNILTDDPTRE</sequence>
<dbReference type="EMBL" id="DP000238">
    <property type="protein sequence ID" value="ABK77095.1"/>
    <property type="molecule type" value="Genomic_DNA"/>
</dbReference>
<evidence type="ECO:0000313" key="1">
    <source>
        <dbReference type="EMBL" id="ABK77095.1"/>
    </source>
</evidence>
<dbReference type="HOGENOM" id="CLU_128582_2_0_2"/>
<dbReference type="EnsemblBacteria" id="ABK77095">
    <property type="protein sequence ID" value="ABK77095"/>
    <property type="gene ID" value="CENSYa_0461"/>
</dbReference>
<evidence type="ECO:0000313" key="2">
    <source>
        <dbReference type="Proteomes" id="UP000000758"/>
    </source>
</evidence>
<organism evidence="1 2">
    <name type="scientific">Cenarchaeum symbiosum (strain A)</name>
    <dbReference type="NCBI Taxonomy" id="414004"/>
    <lineage>
        <taxon>Archaea</taxon>
        <taxon>Nitrososphaerota</taxon>
        <taxon>Candidatus Cenarchaeales</taxon>
        <taxon>Candidatus Cenarchaeaceae</taxon>
        <taxon>Candidatus Cenarchaeum</taxon>
    </lineage>
</organism>
<dbReference type="KEGG" id="csy:CENSYa_0461"/>
<dbReference type="STRING" id="414004.CENSYa_0461"/>
<name>A0RUS8_CENSY</name>
<accession>A0RUS8</accession>
<reference evidence="1 2" key="1">
    <citation type="journal article" date="2006" name="Proc. Natl. Acad. Sci. U.S.A.">
        <title>Genomic analysis of the uncultivated marine crenarchaeote Cenarchaeum symbiosum.</title>
        <authorList>
            <person name="Hallam S.J."/>
            <person name="Konstantinidis K.T."/>
            <person name="Putnam N."/>
            <person name="Schleper C."/>
            <person name="Watanabe Y."/>
            <person name="Sugahara J."/>
            <person name="Preston C."/>
            <person name="de la Torre J."/>
            <person name="Richardson P.M."/>
            <person name="DeLong E.F."/>
        </authorList>
    </citation>
    <scope>NUCLEOTIDE SEQUENCE [LARGE SCALE GENOMIC DNA]</scope>
    <source>
        <strain evidence="2">A</strain>
    </source>
</reference>
<gene>
    <name evidence="1" type="ordered locus">CENSYa_0461</name>
</gene>